<accession>A0A8T0FLD2</accession>
<reference evidence="1" key="1">
    <citation type="journal article" date="2020" name="bioRxiv">
        <title>Chromosome-level reference genome of the European wasp spider Argiope bruennichi: a resource for studies on range expansion and evolutionary adaptation.</title>
        <authorList>
            <person name="Sheffer M.M."/>
            <person name="Hoppe A."/>
            <person name="Krehenwinkel H."/>
            <person name="Uhl G."/>
            <person name="Kuss A.W."/>
            <person name="Jensen L."/>
            <person name="Jensen C."/>
            <person name="Gillespie R.G."/>
            <person name="Hoff K.J."/>
            <person name="Prost S."/>
        </authorList>
    </citation>
    <scope>NUCLEOTIDE SEQUENCE</scope>
</reference>
<gene>
    <name evidence="1" type="ORF">HNY73_003669</name>
</gene>
<dbReference type="AlphaFoldDB" id="A0A8T0FLD2"/>
<reference evidence="1" key="2">
    <citation type="submission" date="2020-06" db="EMBL/GenBank/DDBJ databases">
        <authorList>
            <person name="Sheffer M."/>
        </authorList>
    </citation>
    <scope>NUCLEOTIDE SEQUENCE</scope>
</reference>
<proteinExistence type="predicted"/>
<dbReference type="OrthoDB" id="6437663at2759"/>
<organism evidence="1 2">
    <name type="scientific">Argiope bruennichi</name>
    <name type="common">Wasp spider</name>
    <name type="synonym">Aranea bruennichi</name>
    <dbReference type="NCBI Taxonomy" id="94029"/>
    <lineage>
        <taxon>Eukaryota</taxon>
        <taxon>Metazoa</taxon>
        <taxon>Ecdysozoa</taxon>
        <taxon>Arthropoda</taxon>
        <taxon>Chelicerata</taxon>
        <taxon>Arachnida</taxon>
        <taxon>Araneae</taxon>
        <taxon>Araneomorphae</taxon>
        <taxon>Entelegynae</taxon>
        <taxon>Araneoidea</taxon>
        <taxon>Araneidae</taxon>
        <taxon>Argiope</taxon>
    </lineage>
</organism>
<evidence type="ECO:0000313" key="2">
    <source>
        <dbReference type="Proteomes" id="UP000807504"/>
    </source>
</evidence>
<name>A0A8T0FLD2_ARGBR</name>
<protein>
    <submittedName>
        <fullName evidence="1">Uncharacterized protein</fullName>
    </submittedName>
</protein>
<sequence>MELTKVSSLKEITLLNIAVSVCKKLNKCMPNTPDKTVSMFAVYHHWKFFHCGVCYNEIKEIASLLQLPTQLEHQVAALCKHVYLQMCMWNGSFVKFHSILIPDQMPRCTCLDAVDFRQYYQWKHTGVIDGKKTIEILVQDEGLNLDDHFRFVLACYFCLENDVIALWEKMPESTKRYIRLDTCVSLPLISFWLKWLDNTITNDDVMSVMRIFSRQYEVFDRILCNVSLFQYFLKNYFFNQRKLFLSSISHSLPNCPETTRFCLLEMDERDKRNLFENSGDEILLSLLDWPMQKHFMKFAHVLFPFLREKQYYSVMLGLWFKIIFKWRDFDYVGLLIEFWSQSPMYLKEDMKSGDNIHLMKYLREYLKRNYNFLDFTEDFNQFIE</sequence>
<evidence type="ECO:0000313" key="1">
    <source>
        <dbReference type="EMBL" id="KAF8792017.1"/>
    </source>
</evidence>
<keyword evidence="2" id="KW-1185">Reference proteome</keyword>
<dbReference type="Proteomes" id="UP000807504">
    <property type="component" value="Unassembled WGS sequence"/>
</dbReference>
<comment type="caution">
    <text evidence="1">The sequence shown here is derived from an EMBL/GenBank/DDBJ whole genome shotgun (WGS) entry which is preliminary data.</text>
</comment>
<dbReference type="EMBL" id="JABXBU010000003">
    <property type="protein sequence ID" value="KAF8792017.1"/>
    <property type="molecule type" value="Genomic_DNA"/>
</dbReference>